<sequence length="117" mass="13016">MIEHQDQTPTWCQFTWQVGLWPDQKVQCRLPFGHGGTFHLCGTHVTARAPVSVCIRHRDHIPADELPIRVALAGIRASIDTAFRTTDGTPAGPLAPLPTHRMPVWPPVQHPDCGRCQ</sequence>
<name>A0ABX3VS46_9MYCO</name>
<evidence type="ECO:0000313" key="2">
    <source>
        <dbReference type="Proteomes" id="UP000193801"/>
    </source>
</evidence>
<dbReference type="EMBL" id="LQPK01000005">
    <property type="protein sequence ID" value="ORW33264.1"/>
    <property type="molecule type" value="Genomic_DNA"/>
</dbReference>
<dbReference type="Proteomes" id="UP000193801">
    <property type="component" value="Unassembled WGS sequence"/>
</dbReference>
<proteinExistence type="predicted"/>
<comment type="caution">
    <text evidence="1">The sequence shown here is derived from an EMBL/GenBank/DDBJ whole genome shotgun (WGS) entry which is preliminary data.</text>
</comment>
<organism evidence="1 2">
    <name type="scientific">Mycobacterium paraense</name>
    <dbReference type="NCBI Taxonomy" id="767916"/>
    <lineage>
        <taxon>Bacteria</taxon>
        <taxon>Bacillati</taxon>
        <taxon>Actinomycetota</taxon>
        <taxon>Actinomycetes</taxon>
        <taxon>Mycobacteriales</taxon>
        <taxon>Mycobacteriaceae</taxon>
        <taxon>Mycobacterium</taxon>
        <taxon>Mycobacterium simiae complex</taxon>
    </lineage>
</organism>
<protein>
    <submittedName>
        <fullName evidence="1">Uncharacterized protein</fullName>
    </submittedName>
</protein>
<evidence type="ECO:0000313" key="1">
    <source>
        <dbReference type="EMBL" id="ORW33264.1"/>
    </source>
</evidence>
<reference evidence="1 2" key="1">
    <citation type="journal article" date="2015" name="Emerg. Microbes Infect.">
        <title>Characterization of 17 strains belonging to the Mycobacterium simiae complex and description of Mycobacterium paraense sp. nov.</title>
        <authorList>
            <person name="Fusco da Costa A.R."/>
            <person name="Fedrizzi T."/>
            <person name="Lopes M.L."/>
            <person name="Pecorari M."/>
            <person name="Oliveira da Costa W.L."/>
            <person name="Giacobazzi E."/>
            <person name="da Costa Bahia J.R."/>
            <person name="De Sanctis V."/>
            <person name="Batista Lima K.V."/>
            <person name="Bertorelli R."/>
            <person name="Grottola A."/>
            <person name="Fabio A."/>
            <person name="Mariottini A."/>
            <person name="Ferretti P."/>
            <person name="Di Leva F."/>
            <person name="Fregni Serpini G."/>
            <person name="Tagliazucchi S."/>
            <person name="Rumpianesi F."/>
            <person name="Jousson O."/>
            <person name="Segata N."/>
            <person name="Tortoli E."/>
        </authorList>
    </citation>
    <scope>NUCLEOTIDE SEQUENCE [LARGE SCALE GENOMIC DNA]</scope>
    <source>
        <strain evidence="1 2">FI-07156</strain>
    </source>
</reference>
<keyword evidence="2" id="KW-1185">Reference proteome</keyword>
<gene>
    <name evidence="1" type="ORF">AWB91_09055</name>
</gene>
<accession>A0ABX3VS46</accession>
<dbReference type="RefSeq" id="WP_085104860.1">
    <property type="nucleotide sequence ID" value="NZ_LQPK01000005.1"/>
</dbReference>